<reference evidence="1 2" key="1">
    <citation type="journal article" date="2024" name="J. Plant Pathol.">
        <title>Sequence and assembly of the genome of Seiridium unicorne, isolate CBS 538.82, causal agent of cypress canker disease.</title>
        <authorList>
            <person name="Scali E."/>
            <person name="Rocca G.D."/>
            <person name="Danti R."/>
            <person name="Garbelotto M."/>
            <person name="Barberini S."/>
            <person name="Baroncelli R."/>
            <person name="Emiliani G."/>
        </authorList>
    </citation>
    <scope>NUCLEOTIDE SEQUENCE [LARGE SCALE GENOMIC DNA]</scope>
    <source>
        <strain evidence="1 2">BM-138-508</strain>
    </source>
</reference>
<sequence length="53" mass="5662">MVPPEPFLFAVEGLSGSGNCSSPAALLWAEMRIRGLRSDVNKALPHETPVPSQ</sequence>
<evidence type="ECO:0000313" key="2">
    <source>
        <dbReference type="Proteomes" id="UP001408356"/>
    </source>
</evidence>
<gene>
    <name evidence="1" type="ORF">SUNI508_03915</name>
</gene>
<protein>
    <submittedName>
        <fullName evidence="1">Uncharacterized protein</fullName>
    </submittedName>
</protein>
<proteinExistence type="predicted"/>
<evidence type="ECO:0000313" key="1">
    <source>
        <dbReference type="EMBL" id="KAK9423899.1"/>
    </source>
</evidence>
<dbReference type="Proteomes" id="UP001408356">
    <property type="component" value="Unassembled WGS sequence"/>
</dbReference>
<name>A0ABR2VBI2_9PEZI</name>
<accession>A0ABR2VBI2</accession>
<dbReference type="EMBL" id="JARVKF010000057">
    <property type="protein sequence ID" value="KAK9423899.1"/>
    <property type="molecule type" value="Genomic_DNA"/>
</dbReference>
<keyword evidence="2" id="KW-1185">Reference proteome</keyword>
<organism evidence="1 2">
    <name type="scientific">Seiridium unicorne</name>
    <dbReference type="NCBI Taxonomy" id="138068"/>
    <lineage>
        <taxon>Eukaryota</taxon>
        <taxon>Fungi</taxon>
        <taxon>Dikarya</taxon>
        <taxon>Ascomycota</taxon>
        <taxon>Pezizomycotina</taxon>
        <taxon>Sordariomycetes</taxon>
        <taxon>Xylariomycetidae</taxon>
        <taxon>Amphisphaeriales</taxon>
        <taxon>Sporocadaceae</taxon>
        <taxon>Seiridium</taxon>
    </lineage>
</organism>
<comment type="caution">
    <text evidence="1">The sequence shown here is derived from an EMBL/GenBank/DDBJ whole genome shotgun (WGS) entry which is preliminary data.</text>
</comment>